<comment type="caution">
    <text evidence="1">The sequence shown here is derived from an EMBL/GenBank/DDBJ whole genome shotgun (WGS) entry which is preliminary data.</text>
</comment>
<organism evidence="1 2">
    <name type="scientific">Sphingomonas jinjuensis</name>
    <dbReference type="NCBI Taxonomy" id="535907"/>
    <lineage>
        <taxon>Bacteria</taxon>
        <taxon>Pseudomonadati</taxon>
        <taxon>Pseudomonadota</taxon>
        <taxon>Alphaproteobacteria</taxon>
        <taxon>Sphingomonadales</taxon>
        <taxon>Sphingomonadaceae</taxon>
        <taxon>Sphingomonas</taxon>
    </lineage>
</organism>
<sequence length="111" mass="12453">MADRRPPRIEKPSAWGVVIGDADYLAQSGWAAKALALGWPPHDLFGVGPESSDQFESLAVWLSGRKVAAMGEWKARTTCGAMFYRDEYGRPKTPKFPPVFLWDWGRGKRSR</sequence>
<gene>
    <name evidence="1" type="ORF">GGQ80_001145</name>
</gene>
<dbReference type="RefSeq" id="WP_183982913.1">
    <property type="nucleotide sequence ID" value="NZ_JACIEV010000002.1"/>
</dbReference>
<evidence type="ECO:0000313" key="2">
    <source>
        <dbReference type="Proteomes" id="UP000529795"/>
    </source>
</evidence>
<name>A0A840FCH4_9SPHN</name>
<dbReference type="Proteomes" id="UP000529795">
    <property type="component" value="Unassembled WGS sequence"/>
</dbReference>
<protein>
    <submittedName>
        <fullName evidence="1">Uncharacterized protein</fullName>
    </submittedName>
</protein>
<proteinExistence type="predicted"/>
<reference evidence="1 2" key="1">
    <citation type="submission" date="2020-08" db="EMBL/GenBank/DDBJ databases">
        <title>Genomic Encyclopedia of Type Strains, Phase IV (KMG-IV): sequencing the most valuable type-strain genomes for metagenomic binning, comparative biology and taxonomic classification.</title>
        <authorList>
            <person name="Goeker M."/>
        </authorList>
    </citation>
    <scope>NUCLEOTIDE SEQUENCE [LARGE SCALE GENOMIC DNA]</scope>
    <source>
        <strain evidence="1 2">YC6723</strain>
    </source>
</reference>
<dbReference type="AlphaFoldDB" id="A0A840FCH4"/>
<accession>A0A840FCH4</accession>
<dbReference type="EMBL" id="JACIEV010000002">
    <property type="protein sequence ID" value="MBB4153257.1"/>
    <property type="molecule type" value="Genomic_DNA"/>
</dbReference>
<evidence type="ECO:0000313" key="1">
    <source>
        <dbReference type="EMBL" id="MBB4153257.1"/>
    </source>
</evidence>
<keyword evidence="2" id="KW-1185">Reference proteome</keyword>